<evidence type="ECO:0000256" key="14">
    <source>
        <dbReference type="RuleBase" id="RU363109"/>
    </source>
</evidence>
<keyword evidence="11 14" id="KW-0275">Fatty acid biosynthesis</keyword>
<evidence type="ECO:0000256" key="13">
    <source>
        <dbReference type="ARBA" id="ARBA00036671"/>
    </source>
</evidence>
<keyword evidence="7 14" id="KW-0276">Fatty acid metabolism</keyword>
<comment type="function">
    <text evidence="14">Catalyzes the third of the four reactions of the long-chain fatty acids elongation cycle. This endoplasmic reticulum-bound enzymatic process, allows the addition of two carbons to the chain of long- and very long-chain fatty acids/VLCFAs per cycle. This enzyme catalyzes the dehydration of the 3-hydroxyacyl-CoA intermediate into trans-2,3-enoyl-CoA, within each cycle of fatty acid elongation. Thereby, it participates to the production of VLCFAs of different chain lengths that are involved in multiple biological processes as precursors of membrane lipids and lipid mediators.</text>
</comment>
<keyword evidence="6 14" id="KW-0812">Transmembrane</keyword>
<evidence type="ECO:0000256" key="4">
    <source>
        <dbReference type="ARBA" id="ARBA00013122"/>
    </source>
</evidence>
<dbReference type="GeneID" id="30150378"/>
<dbReference type="GO" id="GO:0042761">
    <property type="term" value="P:very long-chain fatty acid biosynthetic process"/>
    <property type="evidence" value="ECO:0007669"/>
    <property type="project" value="TreeGrafter"/>
</dbReference>
<keyword evidence="14" id="KW-0256">Endoplasmic reticulum</keyword>
<evidence type="ECO:0000313" key="16">
    <source>
        <dbReference type="Proteomes" id="UP000094336"/>
    </source>
</evidence>
<protein>
    <recommendedName>
        <fullName evidence="4 14">Very-long-chain (3R)-3-hydroxyacyl-CoA dehydratase</fullName>
        <ecNumber evidence="4 14">4.2.1.134</ecNumber>
    </recommendedName>
</protein>
<keyword evidence="12 14" id="KW-0456">Lyase</keyword>
<keyword evidence="8 14" id="KW-1133">Transmembrane helix</keyword>
<dbReference type="GO" id="GO:0102158">
    <property type="term" value="F:very-long-chain (3R)-3-hydroxyacyl-CoA dehydratase activity"/>
    <property type="evidence" value="ECO:0007669"/>
    <property type="project" value="UniProtKB-EC"/>
</dbReference>
<evidence type="ECO:0000256" key="10">
    <source>
        <dbReference type="ARBA" id="ARBA00023136"/>
    </source>
</evidence>
<evidence type="ECO:0000256" key="3">
    <source>
        <dbReference type="ARBA" id="ARBA00007811"/>
    </source>
</evidence>
<evidence type="ECO:0000256" key="1">
    <source>
        <dbReference type="ARBA" id="ARBA00004141"/>
    </source>
</evidence>
<reference evidence="16" key="1">
    <citation type="submission" date="2016-05" db="EMBL/GenBank/DDBJ databases">
        <title>Comparative genomics of biotechnologically important yeasts.</title>
        <authorList>
            <consortium name="DOE Joint Genome Institute"/>
            <person name="Riley R."/>
            <person name="Haridas S."/>
            <person name="Wolfe K.H."/>
            <person name="Lopes M.R."/>
            <person name="Hittinger C.T."/>
            <person name="Goker M."/>
            <person name="Salamov A."/>
            <person name="Wisecaver J."/>
            <person name="Long T.M."/>
            <person name="Aerts A.L."/>
            <person name="Barry K."/>
            <person name="Choi C."/>
            <person name="Clum A."/>
            <person name="Coughlan A.Y."/>
            <person name="Deshpande S."/>
            <person name="Douglass A.P."/>
            <person name="Hanson S.J."/>
            <person name="Klenk H.-P."/>
            <person name="Labutti K."/>
            <person name="Lapidus A."/>
            <person name="Lindquist E."/>
            <person name="Lipzen A."/>
            <person name="Meier-Kolthoff J.P."/>
            <person name="Ohm R.A."/>
            <person name="Otillar R.P."/>
            <person name="Pangilinan J."/>
            <person name="Peng Y."/>
            <person name="Rokas A."/>
            <person name="Rosa C.A."/>
            <person name="Scheuner C."/>
            <person name="Sibirny A.A."/>
            <person name="Slot J.C."/>
            <person name="Stielow J.B."/>
            <person name="Sun H."/>
            <person name="Kurtzman C.P."/>
            <person name="Blackwell M."/>
            <person name="Grigoriev I.V."/>
            <person name="Jeffries T.W."/>
        </authorList>
    </citation>
    <scope>NUCLEOTIDE SEQUENCE [LARGE SCALE GENOMIC DNA]</scope>
    <source>
        <strain evidence="16">NRRL Y-12698</strain>
    </source>
</reference>
<dbReference type="Pfam" id="PF04387">
    <property type="entry name" value="PTPLA"/>
    <property type="match status" value="1"/>
</dbReference>
<comment type="catalytic activity">
    <reaction evidence="13 14">
        <text>a very-long-chain (3R)-3-hydroxyacyl-CoA = a very-long-chain (2E)-enoyl-CoA + H2O</text>
        <dbReference type="Rhea" id="RHEA:45812"/>
        <dbReference type="ChEBI" id="CHEBI:15377"/>
        <dbReference type="ChEBI" id="CHEBI:83728"/>
        <dbReference type="ChEBI" id="CHEBI:85440"/>
        <dbReference type="EC" id="4.2.1.134"/>
    </reaction>
</comment>
<proteinExistence type="inferred from homology"/>
<evidence type="ECO:0000256" key="12">
    <source>
        <dbReference type="ARBA" id="ARBA00023239"/>
    </source>
</evidence>
<gene>
    <name evidence="15" type="ORF">BABINDRAFT_6881</name>
</gene>
<comment type="pathway">
    <text evidence="2 14">Lipid metabolism; fatty acid biosynthesis.</text>
</comment>
<accession>A0A1E3QVD5</accession>
<name>A0A1E3QVD5_9ASCO</name>
<evidence type="ECO:0000256" key="11">
    <source>
        <dbReference type="ARBA" id="ARBA00023160"/>
    </source>
</evidence>
<dbReference type="OrthoDB" id="46988at2759"/>
<dbReference type="EC" id="4.2.1.134" evidence="4 14"/>
<feature type="transmembrane region" description="Helical" evidence="14">
    <location>
        <begin position="185"/>
        <end position="206"/>
    </location>
</feature>
<evidence type="ECO:0000256" key="6">
    <source>
        <dbReference type="ARBA" id="ARBA00022692"/>
    </source>
</evidence>
<evidence type="ECO:0000256" key="8">
    <source>
        <dbReference type="ARBA" id="ARBA00022989"/>
    </source>
</evidence>
<keyword evidence="5 14" id="KW-0444">Lipid biosynthesis</keyword>
<keyword evidence="10 14" id="KW-0472">Membrane</keyword>
<dbReference type="EMBL" id="KV454428">
    <property type="protein sequence ID" value="ODQ81032.1"/>
    <property type="molecule type" value="Genomic_DNA"/>
</dbReference>
<evidence type="ECO:0000313" key="15">
    <source>
        <dbReference type="EMBL" id="ODQ81032.1"/>
    </source>
</evidence>
<evidence type="ECO:0000256" key="5">
    <source>
        <dbReference type="ARBA" id="ARBA00022516"/>
    </source>
</evidence>
<comment type="subcellular location">
    <subcellularLocation>
        <location evidence="14">Endoplasmic reticulum membrane</location>
        <topology evidence="14">Multi-pass membrane protein</topology>
    </subcellularLocation>
    <subcellularLocation>
        <location evidence="1">Membrane</location>
        <topology evidence="1">Multi-pass membrane protein</topology>
    </subcellularLocation>
</comment>
<dbReference type="PANTHER" id="PTHR11035:SF3">
    <property type="entry name" value="VERY-LONG-CHAIN (3R)-3-HYDROXYACYL-COA DEHYDRATASE"/>
    <property type="match status" value="1"/>
</dbReference>
<dbReference type="STRING" id="984486.A0A1E3QVD5"/>
<dbReference type="RefSeq" id="XP_018986360.1">
    <property type="nucleotide sequence ID" value="XM_019132525.1"/>
</dbReference>
<dbReference type="UniPathway" id="UPA00094"/>
<dbReference type="GO" id="GO:0030148">
    <property type="term" value="P:sphingolipid biosynthetic process"/>
    <property type="evidence" value="ECO:0007669"/>
    <property type="project" value="TreeGrafter"/>
</dbReference>
<feature type="transmembrane region" description="Helical" evidence="14">
    <location>
        <begin position="16"/>
        <end position="40"/>
    </location>
</feature>
<dbReference type="PANTHER" id="PTHR11035">
    <property type="entry name" value="VERY-LONG-CHAIN (3R)-3-HYDROXYACYL-COA DEHYDRATASE"/>
    <property type="match status" value="1"/>
</dbReference>
<evidence type="ECO:0000256" key="7">
    <source>
        <dbReference type="ARBA" id="ARBA00022832"/>
    </source>
</evidence>
<comment type="similarity">
    <text evidence="3 14">Belongs to the very long-chain fatty acids dehydratase HACD family.</text>
</comment>
<sequence length="225" mass="25062">MASSTPTSKPGTITGLYLYNVISGNLWAYVLLSTVVYRFAYGGQPLLFEATHFKLIIIQSLALIEVFNSATGIVKSPLFTTLSQVASRLLIVWGFFYAFPNSEFNRTTTTYFSLVVSWAVTEIIRYQYYALNLSSGGKPNKILTWLRYNAFLVLYPSGVFSELAIIYGNIPACVAAFGGSQTVKWGLYAVMAVYAPGFYVLFGHMLKQRSKVMKSLRGDRVKKAN</sequence>
<evidence type="ECO:0000256" key="9">
    <source>
        <dbReference type="ARBA" id="ARBA00023098"/>
    </source>
</evidence>
<feature type="transmembrane region" description="Helical" evidence="14">
    <location>
        <begin position="152"/>
        <end position="179"/>
    </location>
</feature>
<keyword evidence="16" id="KW-1185">Reference proteome</keyword>
<dbReference type="InterPro" id="IPR007482">
    <property type="entry name" value="Tyr_Pase-like_PTPLA"/>
</dbReference>
<keyword evidence="9 14" id="KW-0443">Lipid metabolism</keyword>
<dbReference type="Proteomes" id="UP000094336">
    <property type="component" value="Unassembled WGS sequence"/>
</dbReference>
<evidence type="ECO:0000256" key="2">
    <source>
        <dbReference type="ARBA" id="ARBA00005194"/>
    </source>
</evidence>
<comment type="caution">
    <text evidence="14">Lacks conserved residue(s) required for the propagation of feature annotation.</text>
</comment>
<dbReference type="GO" id="GO:0005789">
    <property type="term" value="C:endoplasmic reticulum membrane"/>
    <property type="evidence" value="ECO:0007669"/>
    <property type="project" value="UniProtKB-SubCell"/>
</dbReference>
<organism evidence="15 16">
    <name type="scientific">Babjeviella inositovora NRRL Y-12698</name>
    <dbReference type="NCBI Taxonomy" id="984486"/>
    <lineage>
        <taxon>Eukaryota</taxon>
        <taxon>Fungi</taxon>
        <taxon>Dikarya</taxon>
        <taxon>Ascomycota</taxon>
        <taxon>Saccharomycotina</taxon>
        <taxon>Pichiomycetes</taxon>
        <taxon>Serinales incertae sedis</taxon>
        <taxon>Babjeviella</taxon>
    </lineage>
</organism>
<dbReference type="AlphaFoldDB" id="A0A1E3QVD5"/>
<dbReference type="GO" id="GO:0030497">
    <property type="term" value="P:fatty acid elongation"/>
    <property type="evidence" value="ECO:0007669"/>
    <property type="project" value="TreeGrafter"/>
</dbReference>